<dbReference type="Proteomes" id="UP000603200">
    <property type="component" value="Unassembled WGS sequence"/>
</dbReference>
<sequence>MLQEHGVPLKGALGRPIAVLLEPERVPGHPIARLQPGHLRTDLHHLAGDVPADHGREGEPRHDQPVREPRDPVNRVDRDRTHTHDDLAGRRPGVGRGPHREFGSPPGQPQGDVLRLRSGHRLKVVGIDALSLRELARQTGVSHGAPRSHFADRQALLDALAERGYTRIADDVQALIARENGDLTRSLQAIGAGYLRFAVTDAALLDLMFAAKVGEGSDRVHQASMRLFGILQTLLGESTLLFTATLQGIAAMVSSRRIAVDQGDALVSAAITRFLPPQP</sequence>
<evidence type="ECO:0008006" key="4">
    <source>
        <dbReference type="Google" id="ProtNLM"/>
    </source>
</evidence>
<feature type="region of interest" description="Disordered" evidence="1">
    <location>
        <begin position="48"/>
        <end position="113"/>
    </location>
</feature>
<evidence type="ECO:0000313" key="2">
    <source>
        <dbReference type="EMBL" id="GIE26242.1"/>
    </source>
</evidence>
<gene>
    <name evidence="2" type="ORF">Ahu01nite_093440</name>
</gene>
<feature type="compositionally biased region" description="Basic and acidic residues" evidence="1">
    <location>
        <begin position="48"/>
        <end position="89"/>
    </location>
</feature>
<dbReference type="SUPFAM" id="SSF48498">
    <property type="entry name" value="Tetracyclin repressor-like, C-terminal domain"/>
    <property type="match status" value="1"/>
</dbReference>
<dbReference type="InterPro" id="IPR009057">
    <property type="entry name" value="Homeodomain-like_sf"/>
</dbReference>
<keyword evidence="3" id="KW-1185">Reference proteome</keyword>
<evidence type="ECO:0000313" key="3">
    <source>
        <dbReference type="Proteomes" id="UP000603200"/>
    </source>
</evidence>
<dbReference type="InterPro" id="IPR036271">
    <property type="entry name" value="Tet_transcr_reg_TetR-rel_C_sf"/>
</dbReference>
<comment type="caution">
    <text evidence="2">The sequence shown here is derived from an EMBL/GenBank/DDBJ whole genome shotgun (WGS) entry which is preliminary data.</text>
</comment>
<organism evidence="2 3">
    <name type="scientific">Winogradskya humida</name>
    <dbReference type="NCBI Taxonomy" id="113566"/>
    <lineage>
        <taxon>Bacteria</taxon>
        <taxon>Bacillati</taxon>
        <taxon>Actinomycetota</taxon>
        <taxon>Actinomycetes</taxon>
        <taxon>Micromonosporales</taxon>
        <taxon>Micromonosporaceae</taxon>
        <taxon>Winogradskya</taxon>
    </lineage>
</organism>
<dbReference type="SUPFAM" id="SSF46689">
    <property type="entry name" value="Homeodomain-like"/>
    <property type="match status" value="1"/>
</dbReference>
<proteinExistence type="predicted"/>
<dbReference type="Gene3D" id="1.10.357.10">
    <property type="entry name" value="Tetracycline Repressor, domain 2"/>
    <property type="match status" value="1"/>
</dbReference>
<protein>
    <recommendedName>
        <fullName evidence="4">TetR family transcriptional regulator</fullName>
    </recommendedName>
</protein>
<reference evidence="2 3" key="1">
    <citation type="submission" date="2021-01" db="EMBL/GenBank/DDBJ databases">
        <title>Whole genome shotgun sequence of Actinoplanes humidus NBRC 14915.</title>
        <authorList>
            <person name="Komaki H."/>
            <person name="Tamura T."/>
        </authorList>
    </citation>
    <scope>NUCLEOTIDE SEQUENCE [LARGE SCALE GENOMIC DNA]</scope>
    <source>
        <strain evidence="2 3">NBRC 14915</strain>
    </source>
</reference>
<accession>A0ABQ4A7E4</accession>
<name>A0ABQ4A7E4_9ACTN</name>
<evidence type="ECO:0000256" key="1">
    <source>
        <dbReference type="SAM" id="MobiDB-lite"/>
    </source>
</evidence>
<dbReference type="EMBL" id="BOMN01000139">
    <property type="protein sequence ID" value="GIE26242.1"/>
    <property type="molecule type" value="Genomic_DNA"/>
</dbReference>